<evidence type="ECO:0000313" key="2">
    <source>
        <dbReference type="Proteomes" id="UP000182466"/>
    </source>
</evidence>
<reference evidence="1 2" key="1">
    <citation type="submission" date="2016-10" db="EMBL/GenBank/DDBJ databases">
        <authorList>
            <person name="de Groot N.N."/>
        </authorList>
    </citation>
    <scope>NUCLEOTIDE SEQUENCE [LARGE SCALE GENOMIC DNA]</scope>
    <source>
        <strain evidence="1 2">CGMCC 1.10959</strain>
    </source>
</reference>
<organism evidence="1 2">
    <name type="scientific">Sedimentitalea nanhaiensis</name>
    <dbReference type="NCBI Taxonomy" id="999627"/>
    <lineage>
        <taxon>Bacteria</taxon>
        <taxon>Pseudomonadati</taxon>
        <taxon>Pseudomonadota</taxon>
        <taxon>Alphaproteobacteria</taxon>
        <taxon>Rhodobacterales</taxon>
        <taxon>Paracoccaceae</taxon>
        <taxon>Sedimentitalea</taxon>
    </lineage>
</organism>
<protein>
    <submittedName>
        <fullName evidence="1">Uncharacterized protein</fullName>
    </submittedName>
</protein>
<evidence type="ECO:0000313" key="1">
    <source>
        <dbReference type="EMBL" id="SFU21303.1"/>
    </source>
</evidence>
<proteinExistence type="predicted"/>
<keyword evidence="2" id="KW-1185">Reference proteome</keyword>
<sequence length="109" mass="12733">MYLTEQEVLCIANLERHKTGYYENLGYLPKSGAIDIGRARFLHMYTTLDVFHFRVCRSLEAKHGLTVETCISIAERVSDEIVAWEENRYPRKYIFSSLVQVISCKLRNI</sequence>
<dbReference type="EMBL" id="FPAW01000060">
    <property type="protein sequence ID" value="SFU21303.1"/>
    <property type="molecule type" value="Genomic_DNA"/>
</dbReference>
<dbReference type="AlphaFoldDB" id="A0A1I7EBR4"/>
<gene>
    <name evidence="1" type="ORF">SAMN05216236_1602</name>
</gene>
<accession>A0A1I7EBR4</accession>
<dbReference type="STRING" id="999627.SAMN05216236_1602"/>
<dbReference type="Proteomes" id="UP000182466">
    <property type="component" value="Unassembled WGS sequence"/>
</dbReference>
<name>A0A1I7EBR4_9RHOB</name>